<dbReference type="CDD" id="cd00082">
    <property type="entry name" value="HisKA"/>
    <property type="match status" value="1"/>
</dbReference>
<dbReference type="GO" id="GO:0016301">
    <property type="term" value="F:kinase activity"/>
    <property type="evidence" value="ECO:0007669"/>
    <property type="project" value="UniProtKB-KW"/>
</dbReference>
<accession>A0ABS6SER0</accession>
<evidence type="ECO:0000256" key="6">
    <source>
        <dbReference type="ARBA" id="ARBA00022777"/>
    </source>
</evidence>
<evidence type="ECO:0000256" key="9">
    <source>
        <dbReference type="SAM" id="Coils"/>
    </source>
</evidence>
<dbReference type="SMART" id="SM00304">
    <property type="entry name" value="HAMP"/>
    <property type="match status" value="1"/>
</dbReference>
<keyword evidence="6 13" id="KW-0418">Kinase</keyword>
<dbReference type="PROSITE" id="PS50885">
    <property type="entry name" value="HAMP"/>
    <property type="match status" value="1"/>
</dbReference>
<keyword evidence="8" id="KW-0902">Two-component regulatory system</keyword>
<organism evidence="13 14">
    <name type="scientific">Pacificimonas pallii</name>
    <dbReference type="NCBI Taxonomy" id="2827236"/>
    <lineage>
        <taxon>Bacteria</taxon>
        <taxon>Pseudomonadati</taxon>
        <taxon>Pseudomonadota</taxon>
        <taxon>Alphaproteobacteria</taxon>
        <taxon>Sphingomonadales</taxon>
        <taxon>Sphingosinicellaceae</taxon>
        <taxon>Pacificimonas</taxon>
    </lineage>
</organism>
<dbReference type="CDD" id="cd06225">
    <property type="entry name" value="HAMP"/>
    <property type="match status" value="1"/>
</dbReference>
<evidence type="ECO:0000256" key="8">
    <source>
        <dbReference type="ARBA" id="ARBA00023012"/>
    </source>
</evidence>
<dbReference type="InterPro" id="IPR003660">
    <property type="entry name" value="HAMP_dom"/>
</dbReference>
<dbReference type="PANTHER" id="PTHR45436">
    <property type="entry name" value="SENSOR HISTIDINE KINASE YKOH"/>
    <property type="match status" value="1"/>
</dbReference>
<evidence type="ECO:0000256" key="5">
    <source>
        <dbReference type="ARBA" id="ARBA00022692"/>
    </source>
</evidence>
<dbReference type="Pfam" id="PF00672">
    <property type="entry name" value="HAMP"/>
    <property type="match status" value="1"/>
</dbReference>
<evidence type="ECO:0000256" key="3">
    <source>
        <dbReference type="ARBA" id="ARBA00022553"/>
    </source>
</evidence>
<feature type="domain" description="Histidine kinase" evidence="11">
    <location>
        <begin position="240"/>
        <end position="441"/>
    </location>
</feature>
<evidence type="ECO:0000256" key="4">
    <source>
        <dbReference type="ARBA" id="ARBA00022679"/>
    </source>
</evidence>
<dbReference type="InterPro" id="IPR003594">
    <property type="entry name" value="HATPase_dom"/>
</dbReference>
<evidence type="ECO:0000313" key="13">
    <source>
        <dbReference type="EMBL" id="MBV7256882.1"/>
    </source>
</evidence>
<evidence type="ECO:0000256" key="7">
    <source>
        <dbReference type="ARBA" id="ARBA00022989"/>
    </source>
</evidence>
<sequence>MAPLKLPLRTGLLLALFSALALGISIGGLVLVDREARRLEAATGAARDLAEIEAKLPGALADPQSGPLVASALAEIGQLAGETQQPRFIFLRGADGTVRGETAIWPTDARPYQEKYQLFTARGVPAAGVARRLGDGAELLIGRPVPGSAPVRTSLTIWGLAAAVLLLGLSAATGITISRQTTRRIARMNALCERVEEGDVDARLPEEAPVDELEQLGRHMNRMLEELARRLDALRSASDNLAHDLRTPLSRVQGHLSRVESLALKSDNVSAAEEAALASIELDRLMRAFNALLDLREIETEPTSPPQFFDLALVIADAVELHEAVAEDQKGVRIERRVAPCRMRGHASLVLRAVANLVDNAVKVSPRGAVVLVESDCDAREVRIRVIDEGPGFPSFSRSPSTLGGHGIGLSIVRAVARRHGGRLETASGATGATVTLILRK</sequence>
<comment type="caution">
    <text evidence="13">The sequence shown here is derived from an EMBL/GenBank/DDBJ whole genome shotgun (WGS) entry which is preliminary data.</text>
</comment>
<reference evidence="13 14" key="1">
    <citation type="submission" date="2021-04" db="EMBL/GenBank/DDBJ databases">
        <authorList>
            <person name="Pira H."/>
            <person name="Risdian C."/>
            <person name="Wink J."/>
        </authorList>
    </citation>
    <scope>NUCLEOTIDE SEQUENCE [LARGE SCALE GENOMIC DNA]</scope>
    <source>
        <strain evidence="13 14">WHA3</strain>
    </source>
</reference>
<dbReference type="RefSeq" id="WP_218445708.1">
    <property type="nucleotide sequence ID" value="NZ_JAGSPA010000003.1"/>
</dbReference>
<dbReference type="EMBL" id="JAGSPA010000003">
    <property type="protein sequence ID" value="MBV7256882.1"/>
    <property type="molecule type" value="Genomic_DNA"/>
</dbReference>
<keyword evidence="3" id="KW-0597">Phosphoprotein</keyword>
<keyword evidence="4" id="KW-0808">Transferase</keyword>
<dbReference type="InterPro" id="IPR050428">
    <property type="entry name" value="TCS_sensor_his_kinase"/>
</dbReference>
<dbReference type="Proteomes" id="UP000722336">
    <property type="component" value="Unassembled WGS sequence"/>
</dbReference>
<evidence type="ECO:0000259" key="11">
    <source>
        <dbReference type="PROSITE" id="PS50109"/>
    </source>
</evidence>
<keyword evidence="7 10" id="KW-1133">Transmembrane helix</keyword>
<evidence type="ECO:0000256" key="2">
    <source>
        <dbReference type="ARBA" id="ARBA00012438"/>
    </source>
</evidence>
<keyword evidence="14" id="KW-1185">Reference proteome</keyword>
<dbReference type="SMART" id="SM00387">
    <property type="entry name" value="HATPase_c"/>
    <property type="match status" value="1"/>
</dbReference>
<proteinExistence type="predicted"/>
<keyword evidence="5 10" id="KW-0812">Transmembrane</keyword>
<comment type="catalytic activity">
    <reaction evidence="1">
        <text>ATP + protein L-histidine = ADP + protein N-phospho-L-histidine.</text>
        <dbReference type="EC" id="2.7.13.3"/>
    </reaction>
</comment>
<keyword evidence="10" id="KW-0472">Membrane</keyword>
<keyword evidence="9" id="KW-0175">Coiled coil</keyword>
<dbReference type="EC" id="2.7.13.3" evidence="2"/>
<dbReference type="Pfam" id="PF02518">
    <property type="entry name" value="HATPase_c"/>
    <property type="match status" value="1"/>
</dbReference>
<name>A0ABS6SER0_9SPHN</name>
<dbReference type="PROSITE" id="PS50109">
    <property type="entry name" value="HIS_KIN"/>
    <property type="match status" value="1"/>
</dbReference>
<gene>
    <name evidence="13" type="ORF">KCG44_08800</name>
</gene>
<dbReference type="InterPro" id="IPR005467">
    <property type="entry name" value="His_kinase_dom"/>
</dbReference>
<feature type="transmembrane region" description="Helical" evidence="10">
    <location>
        <begin position="12"/>
        <end position="32"/>
    </location>
</feature>
<evidence type="ECO:0000313" key="14">
    <source>
        <dbReference type="Proteomes" id="UP000722336"/>
    </source>
</evidence>
<feature type="transmembrane region" description="Helical" evidence="10">
    <location>
        <begin position="155"/>
        <end position="178"/>
    </location>
</feature>
<evidence type="ECO:0000259" key="12">
    <source>
        <dbReference type="PROSITE" id="PS50885"/>
    </source>
</evidence>
<evidence type="ECO:0000256" key="1">
    <source>
        <dbReference type="ARBA" id="ARBA00000085"/>
    </source>
</evidence>
<protein>
    <recommendedName>
        <fullName evidence="2">histidine kinase</fullName>
        <ecNumber evidence="2">2.7.13.3</ecNumber>
    </recommendedName>
</protein>
<dbReference type="PANTHER" id="PTHR45436:SF8">
    <property type="entry name" value="HISTIDINE KINASE"/>
    <property type="match status" value="1"/>
</dbReference>
<dbReference type="SMART" id="SM00388">
    <property type="entry name" value="HisKA"/>
    <property type="match status" value="1"/>
</dbReference>
<feature type="domain" description="HAMP" evidence="12">
    <location>
        <begin position="179"/>
        <end position="232"/>
    </location>
</feature>
<feature type="coiled-coil region" evidence="9">
    <location>
        <begin position="210"/>
        <end position="244"/>
    </location>
</feature>
<dbReference type="CDD" id="cd00075">
    <property type="entry name" value="HATPase"/>
    <property type="match status" value="1"/>
</dbReference>
<dbReference type="InterPro" id="IPR003661">
    <property type="entry name" value="HisK_dim/P_dom"/>
</dbReference>
<evidence type="ECO:0000256" key="10">
    <source>
        <dbReference type="SAM" id="Phobius"/>
    </source>
</evidence>